<dbReference type="SUPFAM" id="SSF143631">
    <property type="entry name" value="ApbE-like"/>
    <property type="match status" value="1"/>
</dbReference>
<comment type="caution">
    <text evidence="20">The sequence shown here is derived from an EMBL/GenBank/DDBJ whole genome shotgun (WGS) entry which is preliminary data.</text>
</comment>
<keyword evidence="4" id="KW-1003">Cell membrane</keyword>
<evidence type="ECO:0000256" key="3">
    <source>
        <dbReference type="ARBA" id="ARBA00016337"/>
    </source>
</evidence>
<proteinExistence type="inferred from homology"/>
<keyword evidence="6 18" id="KW-0285">Flavoprotein</keyword>
<sequence length="333" mass="35359">MVLATPFLSLMGCSDASQDLVTLDGKTMGTTYSVKLAGTPRGIDERALAQDIEETLESVNLQMSTYRPDSELSRFNAADEGAWVSTSADTRFVIDAALRVSRLTAGAFDPTVGPIVELWGFGAGHDDPQLPSPEDAAAAREVVGFSKVETRSGDSAVAKQTRGVNLDLSGIAKGFGVDKVAEYLEREGVENYLVEVGGELRSKGVGPGGKPWRVGIERPSGVPGDLQQVIELKGEALATSGNYRIFFEQDGRRYSHIIDPRTGRPVEHSLASATVVAPTTMEADALSTSLLVLGPDAGMKLAVEQDIAAFFITGNGESLSETSSPAFARRFKS</sequence>
<feature type="binding site" evidence="19">
    <location>
        <position position="170"/>
    </location>
    <ligand>
        <name>Mg(2+)</name>
        <dbReference type="ChEBI" id="CHEBI:18420"/>
    </ligand>
</feature>
<protein>
    <recommendedName>
        <fullName evidence="3 18">FAD:protein FMN transferase</fullName>
        <ecNumber evidence="2 18">2.7.1.180</ecNumber>
    </recommendedName>
    <alternativeName>
        <fullName evidence="15 18">Flavin transferase</fullName>
    </alternativeName>
</protein>
<keyword evidence="7 18" id="KW-0808">Transferase</keyword>
<comment type="cofactor">
    <cofactor evidence="19">
        <name>Mg(2+)</name>
        <dbReference type="ChEBI" id="CHEBI:18420"/>
    </cofactor>
    <cofactor evidence="19">
        <name>Mn(2+)</name>
        <dbReference type="ChEBI" id="CHEBI:29035"/>
    </cofactor>
    <text evidence="19">Magnesium. Can also use manganese.</text>
</comment>
<dbReference type="AlphaFoldDB" id="A0A545TB90"/>
<evidence type="ECO:0000256" key="9">
    <source>
        <dbReference type="ARBA" id="ARBA00022729"/>
    </source>
</evidence>
<keyword evidence="21" id="KW-1185">Reference proteome</keyword>
<dbReference type="GO" id="GO:0005886">
    <property type="term" value="C:plasma membrane"/>
    <property type="evidence" value="ECO:0007669"/>
    <property type="project" value="UniProtKB-SubCell"/>
</dbReference>
<evidence type="ECO:0000256" key="18">
    <source>
        <dbReference type="PIRNR" id="PIRNR006268"/>
    </source>
</evidence>
<evidence type="ECO:0000256" key="13">
    <source>
        <dbReference type="ARBA" id="ARBA00023139"/>
    </source>
</evidence>
<dbReference type="Proteomes" id="UP000315252">
    <property type="component" value="Unassembled WGS sequence"/>
</dbReference>
<keyword evidence="8 18" id="KW-0479">Metal-binding</keyword>
<evidence type="ECO:0000313" key="21">
    <source>
        <dbReference type="Proteomes" id="UP000315252"/>
    </source>
</evidence>
<evidence type="ECO:0000256" key="4">
    <source>
        <dbReference type="ARBA" id="ARBA00022475"/>
    </source>
</evidence>
<evidence type="ECO:0000313" key="20">
    <source>
        <dbReference type="EMBL" id="TQV74482.1"/>
    </source>
</evidence>
<keyword evidence="13" id="KW-0564">Palmitate</keyword>
<dbReference type="EC" id="2.7.1.180" evidence="2 18"/>
<dbReference type="InterPro" id="IPR003374">
    <property type="entry name" value="ApbE-like_sf"/>
</dbReference>
<keyword evidence="11 18" id="KW-0460">Magnesium</keyword>
<reference evidence="20 21" key="1">
    <citation type="submission" date="2019-06" db="EMBL/GenBank/DDBJ databases">
        <title>Whole genome sequence for Rhodospirillaceae sp. R148.</title>
        <authorList>
            <person name="Wang G."/>
        </authorList>
    </citation>
    <scope>NUCLEOTIDE SEQUENCE [LARGE SCALE GENOMIC DNA]</scope>
    <source>
        <strain evidence="20 21">R148</strain>
    </source>
</reference>
<keyword evidence="12" id="KW-0472">Membrane</keyword>
<keyword evidence="5" id="KW-0997">Cell inner membrane</keyword>
<dbReference type="FunFam" id="3.10.520.10:FF:000001">
    <property type="entry name" value="FAD:protein FMN transferase"/>
    <property type="match status" value="1"/>
</dbReference>
<comment type="catalytic activity">
    <reaction evidence="16 18">
        <text>L-threonyl-[protein] + FAD = FMN-L-threonyl-[protein] + AMP + H(+)</text>
        <dbReference type="Rhea" id="RHEA:36847"/>
        <dbReference type="Rhea" id="RHEA-COMP:11060"/>
        <dbReference type="Rhea" id="RHEA-COMP:11061"/>
        <dbReference type="ChEBI" id="CHEBI:15378"/>
        <dbReference type="ChEBI" id="CHEBI:30013"/>
        <dbReference type="ChEBI" id="CHEBI:57692"/>
        <dbReference type="ChEBI" id="CHEBI:74257"/>
        <dbReference type="ChEBI" id="CHEBI:456215"/>
        <dbReference type="EC" id="2.7.1.180"/>
    </reaction>
</comment>
<name>A0A545TB90_9PROT</name>
<feature type="binding site" evidence="19">
    <location>
        <position position="284"/>
    </location>
    <ligand>
        <name>Mg(2+)</name>
        <dbReference type="ChEBI" id="CHEBI:18420"/>
    </ligand>
</feature>
<evidence type="ECO:0000256" key="17">
    <source>
        <dbReference type="ARBA" id="ARBA00060485"/>
    </source>
</evidence>
<dbReference type="PANTHER" id="PTHR30040">
    <property type="entry name" value="THIAMINE BIOSYNTHESIS LIPOPROTEIN APBE"/>
    <property type="match status" value="1"/>
</dbReference>
<evidence type="ECO:0000256" key="2">
    <source>
        <dbReference type="ARBA" id="ARBA00011955"/>
    </source>
</evidence>
<dbReference type="InterPro" id="IPR024932">
    <property type="entry name" value="ApbE"/>
</dbReference>
<evidence type="ECO:0000256" key="15">
    <source>
        <dbReference type="ARBA" id="ARBA00031306"/>
    </source>
</evidence>
<accession>A0A545TB90</accession>
<keyword evidence="10 18" id="KW-0274">FAD</keyword>
<evidence type="ECO:0000256" key="8">
    <source>
        <dbReference type="ARBA" id="ARBA00022723"/>
    </source>
</evidence>
<evidence type="ECO:0000256" key="11">
    <source>
        <dbReference type="ARBA" id="ARBA00022842"/>
    </source>
</evidence>
<dbReference type="Gene3D" id="3.10.520.10">
    <property type="entry name" value="ApbE-like domains"/>
    <property type="match status" value="1"/>
</dbReference>
<evidence type="ECO:0000256" key="14">
    <source>
        <dbReference type="ARBA" id="ARBA00023288"/>
    </source>
</evidence>
<dbReference type="PANTHER" id="PTHR30040:SF2">
    <property type="entry name" value="FAD:PROTEIN FMN TRANSFERASE"/>
    <property type="match status" value="1"/>
</dbReference>
<keyword evidence="9" id="KW-0732">Signal</keyword>
<dbReference type="Pfam" id="PF02424">
    <property type="entry name" value="ApbE"/>
    <property type="match status" value="1"/>
</dbReference>
<gene>
    <name evidence="20" type="ORF">FKG95_24210</name>
</gene>
<evidence type="ECO:0000256" key="12">
    <source>
        <dbReference type="ARBA" id="ARBA00023136"/>
    </source>
</evidence>
<evidence type="ECO:0000256" key="6">
    <source>
        <dbReference type="ARBA" id="ARBA00022630"/>
    </source>
</evidence>
<evidence type="ECO:0000256" key="5">
    <source>
        <dbReference type="ARBA" id="ARBA00022519"/>
    </source>
</evidence>
<evidence type="ECO:0000256" key="1">
    <source>
        <dbReference type="ARBA" id="ARBA00008282"/>
    </source>
</evidence>
<evidence type="ECO:0000256" key="10">
    <source>
        <dbReference type="ARBA" id="ARBA00022827"/>
    </source>
</evidence>
<dbReference type="GO" id="GO:0016740">
    <property type="term" value="F:transferase activity"/>
    <property type="evidence" value="ECO:0007669"/>
    <property type="project" value="UniProtKB-UniRule"/>
</dbReference>
<comment type="subcellular location">
    <subcellularLocation>
        <location evidence="17">Cell inner membrane</location>
        <topology evidence="17">Lipid-anchor</topology>
        <orientation evidence="17">Periplasmic side</orientation>
    </subcellularLocation>
</comment>
<comment type="similarity">
    <text evidence="1 18">Belongs to the ApbE family.</text>
</comment>
<organism evidence="20 21">
    <name type="scientific">Denitrobaculum tricleocarpae</name>
    <dbReference type="NCBI Taxonomy" id="2591009"/>
    <lineage>
        <taxon>Bacteria</taxon>
        <taxon>Pseudomonadati</taxon>
        <taxon>Pseudomonadota</taxon>
        <taxon>Alphaproteobacteria</taxon>
        <taxon>Rhodospirillales</taxon>
        <taxon>Rhodospirillaceae</taxon>
        <taxon>Denitrobaculum</taxon>
    </lineage>
</organism>
<dbReference type="GO" id="GO:0046872">
    <property type="term" value="F:metal ion binding"/>
    <property type="evidence" value="ECO:0007669"/>
    <property type="project" value="UniProtKB-UniRule"/>
</dbReference>
<dbReference type="OrthoDB" id="9778595at2"/>
<dbReference type="EMBL" id="VHSH01000010">
    <property type="protein sequence ID" value="TQV74482.1"/>
    <property type="molecule type" value="Genomic_DNA"/>
</dbReference>
<feature type="binding site" evidence="19">
    <location>
        <position position="288"/>
    </location>
    <ligand>
        <name>Mg(2+)</name>
        <dbReference type="ChEBI" id="CHEBI:18420"/>
    </ligand>
</feature>
<keyword evidence="14" id="KW-0449">Lipoprotein</keyword>
<dbReference type="PIRSF" id="PIRSF006268">
    <property type="entry name" value="ApbE"/>
    <property type="match status" value="1"/>
</dbReference>
<evidence type="ECO:0000256" key="7">
    <source>
        <dbReference type="ARBA" id="ARBA00022679"/>
    </source>
</evidence>
<evidence type="ECO:0000256" key="19">
    <source>
        <dbReference type="PIRSR" id="PIRSR006268-2"/>
    </source>
</evidence>
<evidence type="ECO:0000256" key="16">
    <source>
        <dbReference type="ARBA" id="ARBA00048540"/>
    </source>
</evidence>